<accession>A0A6J8D612</accession>
<reference evidence="1 2" key="1">
    <citation type="submission" date="2020-06" db="EMBL/GenBank/DDBJ databases">
        <authorList>
            <person name="Li R."/>
            <person name="Bekaert M."/>
        </authorList>
    </citation>
    <scope>NUCLEOTIDE SEQUENCE [LARGE SCALE GENOMIC DNA]</scope>
    <source>
        <strain evidence="2">wild</strain>
    </source>
</reference>
<name>A0A6J8D612_MYTCO</name>
<dbReference type="Proteomes" id="UP000507470">
    <property type="component" value="Unassembled WGS sequence"/>
</dbReference>
<proteinExistence type="predicted"/>
<gene>
    <name evidence="1" type="ORF">MCOR_36499</name>
</gene>
<dbReference type="OrthoDB" id="5988461at2759"/>
<dbReference type="EMBL" id="CACVKT020006526">
    <property type="protein sequence ID" value="CAC5402564.1"/>
    <property type="molecule type" value="Genomic_DNA"/>
</dbReference>
<dbReference type="PANTHER" id="PTHR31424:SF3">
    <property type="entry name" value="RING-TYPE DOMAIN-CONTAINING PROTEIN"/>
    <property type="match status" value="1"/>
</dbReference>
<protein>
    <submittedName>
        <fullName evidence="1">Uncharacterized protein</fullName>
    </submittedName>
</protein>
<sequence length="393" mass="45950">MYATNLRPSRNRNWQLLNSGEPLPKEKRIQVIRRHVLEEEYQIDRIISQKQCPDEKAVQNRLSSTISRITISFPTDVFRYIFGADVNNTLLCLEDFSELPLSSNWYFKLNCHGQGAKLNFPVRVKSVVREKTIFTLSDNKVVKKKVPSEKLQITSDTVFENEGKQFDEIRQRQQFRKLKTLTTFSEQALTFAETFGLKPLKIDLKPEKAILNDDINLSYNQLSTVAIVKSDENYENLKETCKPLFDQLNNLVKNKFVKINEKSYEIEFFVGGDMKFLQILLGLGSLVGDYACPWCKVHKNDRHDISKCWNFYRTPELFRSYEEICQLSCLPKNNFGVKHKPLLELSVNHYVPDELHLLLRISDILMRNLIFDSKDKDDKYKKETKCNGKNLEK</sequence>
<dbReference type="PANTHER" id="PTHR31424">
    <property type="entry name" value="PROTEIN CBG23806"/>
    <property type="match status" value="1"/>
</dbReference>
<keyword evidence="2" id="KW-1185">Reference proteome</keyword>
<organism evidence="1 2">
    <name type="scientific">Mytilus coruscus</name>
    <name type="common">Sea mussel</name>
    <dbReference type="NCBI Taxonomy" id="42192"/>
    <lineage>
        <taxon>Eukaryota</taxon>
        <taxon>Metazoa</taxon>
        <taxon>Spiralia</taxon>
        <taxon>Lophotrochozoa</taxon>
        <taxon>Mollusca</taxon>
        <taxon>Bivalvia</taxon>
        <taxon>Autobranchia</taxon>
        <taxon>Pteriomorphia</taxon>
        <taxon>Mytilida</taxon>
        <taxon>Mytiloidea</taxon>
        <taxon>Mytilidae</taxon>
        <taxon>Mytilinae</taxon>
        <taxon>Mytilus</taxon>
    </lineage>
</organism>
<dbReference type="AlphaFoldDB" id="A0A6J8D612"/>
<evidence type="ECO:0000313" key="1">
    <source>
        <dbReference type="EMBL" id="CAC5402564.1"/>
    </source>
</evidence>
<evidence type="ECO:0000313" key="2">
    <source>
        <dbReference type="Proteomes" id="UP000507470"/>
    </source>
</evidence>